<evidence type="ECO:0000256" key="3">
    <source>
        <dbReference type="ARBA" id="ARBA00023082"/>
    </source>
</evidence>
<comment type="similarity">
    <text evidence="1">Belongs to the sigma-70 factor family. ECF subfamily.</text>
</comment>
<dbReference type="EMBL" id="MZGX01000022">
    <property type="protein sequence ID" value="OPX42946.1"/>
    <property type="molecule type" value="Genomic_DNA"/>
</dbReference>
<dbReference type="GO" id="GO:0006352">
    <property type="term" value="P:DNA-templated transcription initiation"/>
    <property type="evidence" value="ECO:0007669"/>
    <property type="project" value="InterPro"/>
</dbReference>
<dbReference type="SUPFAM" id="SSF88659">
    <property type="entry name" value="Sigma3 and sigma4 domains of RNA polymerase sigma factors"/>
    <property type="match status" value="1"/>
</dbReference>
<feature type="domain" description="RNA polymerase sigma factor 70 region 4 type 2" evidence="6">
    <location>
        <begin position="119"/>
        <end position="171"/>
    </location>
</feature>
<name>A0A1V4SHG7_RUMHU</name>
<dbReference type="GO" id="GO:0003677">
    <property type="term" value="F:DNA binding"/>
    <property type="evidence" value="ECO:0007669"/>
    <property type="project" value="InterPro"/>
</dbReference>
<dbReference type="Proteomes" id="UP000191554">
    <property type="component" value="Unassembled WGS sequence"/>
</dbReference>
<dbReference type="Pfam" id="PF08281">
    <property type="entry name" value="Sigma70_r4_2"/>
    <property type="match status" value="1"/>
</dbReference>
<dbReference type="AlphaFoldDB" id="A0A1V4SHG7"/>
<evidence type="ECO:0000256" key="4">
    <source>
        <dbReference type="ARBA" id="ARBA00023163"/>
    </source>
</evidence>
<evidence type="ECO:0000256" key="1">
    <source>
        <dbReference type="ARBA" id="ARBA00010641"/>
    </source>
</evidence>
<dbReference type="NCBIfam" id="TIGR02937">
    <property type="entry name" value="sigma70-ECF"/>
    <property type="match status" value="1"/>
</dbReference>
<dbReference type="InterPro" id="IPR039425">
    <property type="entry name" value="RNA_pol_sigma-70-like"/>
</dbReference>
<dbReference type="InterPro" id="IPR013325">
    <property type="entry name" value="RNA_pol_sigma_r2"/>
</dbReference>
<dbReference type="PANTHER" id="PTHR43133">
    <property type="entry name" value="RNA POLYMERASE ECF-TYPE SIGMA FACTO"/>
    <property type="match status" value="1"/>
</dbReference>
<dbReference type="SUPFAM" id="SSF88946">
    <property type="entry name" value="Sigma2 domain of RNA polymerase sigma factors"/>
    <property type="match status" value="1"/>
</dbReference>
<evidence type="ECO:0000313" key="7">
    <source>
        <dbReference type="EMBL" id="OPX42946.1"/>
    </source>
</evidence>
<keyword evidence="4" id="KW-0804">Transcription</keyword>
<dbReference type="OrthoDB" id="9782703at2"/>
<dbReference type="GO" id="GO:0016987">
    <property type="term" value="F:sigma factor activity"/>
    <property type="evidence" value="ECO:0007669"/>
    <property type="project" value="UniProtKB-KW"/>
</dbReference>
<dbReference type="PANTHER" id="PTHR43133:SF51">
    <property type="entry name" value="RNA POLYMERASE SIGMA FACTOR"/>
    <property type="match status" value="1"/>
</dbReference>
<dbReference type="InterPro" id="IPR013324">
    <property type="entry name" value="RNA_pol_sigma_r3/r4-like"/>
</dbReference>
<organism evidence="7 8">
    <name type="scientific">Ruminiclostridium hungatei</name>
    <name type="common">Clostridium hungatei</name>
    <dbReference type="NCBI Taxonomy" id="48256"/>
    <lineage>
        <taxon>Bacteria</taxon>
        <taxon>Bacillati</taxon>
        <taxon>Bacillota</taxon>
        <taxon>Clostridia</taxon>
        <taxon>Eubacteriales</taxon>
        <taxon>Oscillospiraceae</taxon>
        <taxon>Ruminiclostridium</taxon>
    </lineage>
</organism>
<reference evidence="7 8" key="1">
    <citation type="submission" date="2017-03" db="EMBL/GenBank/DDBJ databases">
        <title>Genome sequence of Clostridium hungatei DSM 14427.</title>
        <authorList>
            <person name="Poehlein A."/>
            <person name="Daniel R."/>
        </authorList>
    </citation>
    <scope>NUCLEOTIDE SEQUENCE [LARGE SCALE GENOMIC DNA]</scope>
    <source>
        <strain evidence="7 8">DSM 14427</strain>
    </source>
</reference>
<dbReference type="Gene3D" id="1.10.10.10">
    <property type="entry name" value="Winged helix-like DNA-binding domain superfamily/Winged helix DNA-binding domain"/>
    <property type="match status" value="1"/>
</dbReference>
<dbReference type="CDD" id="cd06171">
    <property type="entry name" value="Sigma70_r4"/>
    <property type="match status" value="1"/>
</dbReference>
<dbReference type="InterPro" id="IPR014284">
    <property type="entry name" value="RNA_pol_sigma-70_dom"/>
</dbReference>
<dbReference type="InterPro" id="IPR013249">
    <property type="entry name" value="RNA_pol_sigma70_r4_t2"/>
</dbReference>
<feature type="domain" description="RNA polymerase sigma-70 region 2" evidence="5">
    <location>
        <begin position="23"/>
        <end position="89"/>
    </location>
</feature>
<keyword evidence="3" id="KW-0731">Sigma factor</keyword>
<evidence type="ECO:0000259" key="6">
    <source>
        <dbReference type="Pfam" id="PF08281"/>
    </source>
</evidence>
<dbReference type="RefSeq" id="WP_080065529.1">
    <property type="nucleotide sequence ID" value="NZ_MZGX01000022.1"/>
</dbReference>
<evidence type="ECO:0000256" key="2">
    <source>
        <dbReference type="ARBA" id="ARBA00023015"/>
    </source>
</evidence>
<dbReference type="InterPro" id="IPR007627">
    <property type="entry name" value="RNA_pol_sigma70_r2"/>
</dbReference>
<keyword evidence="2" id="KW-0805">Transcription regulation</keyword>
<dbReference type="Gene3D" id="1.10.1740.10">
    <property type="match status" value="1"/>
</dbReference>
<sequence length="184" mass="21421">MVPTDAELVSQCINGDGSAFEEIVTRYKKLVYSVVYKMISDKEEVNDVSQEVFIRLYKSLEKYNPEYKMSTWIVKITSNLCLDTLRKKKQDTVTLEDAIGVSSDIDTPEQTLIKKQRSQLIKKAINELPEKYKILIVLFHNNGMSYEEMTKVLNEPMSIIKNRLYRARLMLKEKLDSARKEEVL</sequence>
<protein>
    <submittedName>
        <fullName evidence="7">ECF RNA polymerase sigma factor SigW</fullName>
    </submittedName>
</protein>
<proteinExistence type="inferred from homology"/>
<gene>
    <name evidence="7" type="primary">sigW_4</name>
    <name evidence="7" type="ORF">CLHUN_30900</name>
</gene>
<evidence type="ECO:0000313" key="8">
    <source>
        <dbReference type="Proteomes" id="UP000191554"/>
    </source>
</evidence>
<dbReference type="STRING" id="48256.CLHUN_30900"/>
<dbReference type="InterPro" id="IPR036388">
    <property type="entry name" value="WH-like_DNA-bd_sf"/>
</dbReference>
<accession>A0A1V4SHG7</accession>
<keyword evidence="8" id="KW-1185">Reference proteome</keyword>
<comment type="caution">
    <text evidence="7">The sequence shown here is derived from an EMBL/GenBank/DDBJ whole genome shotgun (WGS) entry which is preliminary data.</text>
</comment>
<evidence type="ECO:0000259" key="5">
    <source>
        <dbReference type="Pfam" id="PF04542"/>
    </source>
</evidence>
<dbReference type="Pfam" id="PF04542">
    <property type="entry name" value="Sigma70_r2"/>
    <property type="match status" value="1"/>
</dbReference>